<dbReference type="RefSeq" id="WP_125556342.1">
    <property type="nucleotide sequence ID" value="NZ_RBVX01000011.1"/>
</dbReference>
<sequence>MSFNLRSAVLQNVSGHSEEDVEATIKDAVESGEEKMLPGLGVLFEVFWQQAGDEEKEQVVTDISQGLQ</sequence>
<name>A0A428N3K4_9BACI</name>
<dbReference type="AlphaFoldDB" id="A0A428N3K4"/>
<proteinExistence type="evidence at transcript level"/>
<comment type="caution">
    <text evidence="3">The sequence shown here is derived from an EMBL/GenBank/DDBJ whole genome shotgun (WGS) entry which is preliminary data.</text>
</comment>
<gene>
    <name evidence="2 3" type="primary">sspI</name>
    <name evidence="3" type="ORF">D7Z54_13285</name>
</gene>
<comment type="subcellular location">
    <subcellularLocation>
        <location evidence="2">Spore core</location>
    </subcellularLocation>
</comment>
<protein>
    <recommendedName>
        <fullName evidence="2">Small, acid-soluble spore protein I</fullName>
        <shortName evidence="2">SASP I</shortName>
    </recommendedName>
</protein>
<reference evidence="3 4" key="1">
    <citation type="submission" date="2018-10" db="EMBL/GenBank/DDBJ databases">
        <title>Draft genome sequence of Bacillus salarius IM0101, isolated from a hypersaline soil in Inner Mongolia, China.</title>
        <authorList>
            <person name="Yamprayoonswat W."/>
            <person name="Boonvisut S."/>
            <person name="Jumpathong W."/>
            <person name="Sittihan S."/>
            <person name="Ruangsuj P."/>
            <person name="Wanthongcharoen S."/>
            <person name="Thongpramul N."/>
            <person name="Pimmason S."/>
            <person name="Yu B."/>
            <person name="Yasawong M."/>
        </authorList>
    </citation>
    <scope>NUCLEOTIDE SEQUENCE [LARGE SCALE GENOMIC DNA]</scope>
    <source>
        <strain evidence="3 4">IM0101</strain>
    </source>
</reference>
<dbReference type="Proteomes" id="UP000275076">
    <property type="component" value="Unassembled WGS sequence"/>
</dbReference>
<evidence type="ECO:0000256" key="2">
    <source>
        <dbReference type="HAMAP-Rule" id="MF_00669"/>
    </source>
</evidence>
<organism evidence="3 4">
    <name type="scientific">Salibacterium salarium</name>
    <dbReference type="NCBI Taxonomy" id="284579"/>
    <lineage>
        <taxon>Bacteria</taxon>
        <taxon>Bacillati</taxon>
        <taxon>Bacillota</taxon>
        <taxon>Bacilli</taxon>
        <taxon>Bacillales</taxon>
        <taxon>Bacillaceae</taxon>
    </lineage>
</organism>
<evidence type="ECO:0000313" key="4">
    <source>
        <dbReference type="Proteomes" id="UP000275076"/>
    </source>
</evidence>
<comment type="similarity">
    <text evidence="2">Belongs to the SspI family.</text>
</comment>
<dbReference type="NCBIfam" id="TIGR03092">
    <property type="entry name" value="SASP_sspI"/>
    <property type="match status" value="1"/>
</dbReference>
<dbReference type="InterPro" id="IPR017525">
    <property type="entry name" value="SspI"/>
</dbReference>
<evidence type="ECO:0000256" key="1">
    <source>
        <dbReference type="ARBA" id="ARBA00022969"/>
    </source>
</evidence>
<comment type="induction">
    <text evidence="2">Expressed only in the forespore compartment of sporulating cells.</text>
</comment>
<dbReference type="GO" id="GO:0030436">
    <property type="term" value="P:asexual sporulation"/>
    <property type="evidence" value="ECO:0007669"/>
    <property type="project" value="UniProtKB-UniRule"/>
</dbReference>
<accession>A0A428N3K4</accession>
<dbReference type="OrthoDB" id="2453696at2"/>
<dbReference type="GO" id="GO:0030435">
    <property type="term" value="P:sporulation resulting in formation of a cellular spore"/>
    <property type="evidence" value="ECO:0007669"/>
    <property type="project" value="UniProtKB-KW"/>
</dbReference>
<evidence type="ECO:0000313" key="3">
    <source>
        <dbReference type="EMBL" id="RSL32991.1"/>
    </source>
</evidence>
<dbReference type="HAMAP" id="MF_00669">
    <property type="entry name" value="SspI"/>
    <property type="match status" value="1"/>
</dbReference>
<dbReference type="Pfam" id="PF14098">
    <property type="entry name" value="SSPI"/>
    <property type="match status" value="1"/>
</dbReference>
<dbReference type="EMBL" id="RBVX01000011">
    <property type="protein sequence ID" value="RSL32991.1"/>
    <property type="molecule type" value="Genomic_DNA"/>
</dbReference>
<keyword evidence="1 2" id="KW-0749">Sporulation</keyword>
<keyword evidence="4" id="KW-1185">Reference proteome</keyword>